<dbReference type="NCBIfam" id="TIGR02521">
    <property type="entry name" value="type_IV_pilW"/>
    <property type="match status" value="1"/>
</dbReference>
<dbReference type="PROSITE" id="PS50005">
    <property type="entry name" value="TPR"/>
    <property type="match status" value="1"/>
</dbReference>
<protein>
    <submittedName>
        <fullName evidence="2">Type IV pilus biogenesis/stability protein PilW</fullName>
    </submittedName>
</protein>
<dbReference type="InterPro" id="IPR019734">
    <property type="entry name" value="TPR_rpt"/>
</dbReference>
<dbReference type="Gene3D" id="1.25.40.10">
    <property type="entry name" value="Tetratricopeptide repeat domain"/>
    <property type="match status" value="1"/>
</dbReference>
<name>A0ABN1K3R7_9BURK</name>
<dbReference type="RefSeq" id="WP_141290516.1">
    <property type="nucleotide sequence ID" value="NZ_BAAAEW010000018.1"/>
</dbReference>
<evidence type="ECO:0000313" key="3">
    <source>
        <dbReference type="Proteomes" id="UP001500279"/>
    </source>
</evidence>
<gene>
    <name evidence="2" type="primary">pilW</name>
    <name evidence="2" type="ORF">GCM10009107_29140</name>
</gene>
<keyword evidence="1" id="KW-0802">TPR repeat</keyword>
<dbReference type="Pfam" id="PF00515">
    <property type="entry name" value="TPR_1"/>
    <property type="match status" value="1"/>
</dbReference>
<dbReference type="Proteomes" id="UP001500279">
    <property type="component" value="Unassembled WGS sequence"/>
</dbReference>
<proteinExistence type="predicted"/>
<comment type="caution">
    <text evidence="2">The sequence shown here is derived from an EMBL/GenBank/DDBJ whole genome shotgun (WGS) entry which is preliminary data.</text>
</comment>
<reference evidence="2 3" key="1">
    <citation type="journal article" date="2019" name="Int. J. Syst. Evol. Microbiol.">
        <title>The Global Catalogue of Microorganisms (GCM) 10K type strain sequencing project: providing services to taxonomists for standard genome sequencing and annotation.</title>
        <authorList>
            <consortium name="The Broad Institute Genomics Platform"/>
            <consortium name="The Broad Institute Genome Sequencing Center for Infectious Disease"/>
            <person name="Wu L."/>
            <person name="Ma J."/>
        </authorList>
    </citation>
    <scope>NUCLEOTIDE SEQUENCE [LARGE SCALE GENOMIC DNA]</scope>
    <source>
        <strain evidence="2 3">JCM 15503</strain>
    </source>
</reference>
<evidence type="ECO:0000256" key="1">
    <source>
        <dbReference type="PROSITE-ProRule" id="PRU00339"/>
    </source>
</evidence>
<dbReference type="EMBL" id="BAAAEW010000018">
    <property type="protein sequence ID" value="GAA0753665.1"/>
    <property type="molecule type" value="Genomic_DNA"/>
</dbReference>
<dbReference type="Pfam" id="PF14559">
    <property type="entry name" value="TPR_19"/>
    <property type="match status" value="1"/>
</dbReference>
<dbReference type="InterPro" id="IPR013360">
    <property type="entry name" value="Pilus_4_PilW"/>
</dbReference>
<accession>A0ABN1K3R7</accession>
<keyword evidence="3" id="KW-1185">Reference proteome</keyword>
<dbReference type="InterPro" id="IPR011990">
    <property type="entry name" value="TPR-like_helical_dom_sf"/>
</dbReference>
<dbReference type="SMART" id="SM00028">
    <property type="entry name" value="TPR"/>
    <property type="match status" value="3"/>
</dbReference>
<dbReference type="SUPFAM" id="SSF48452">
    <property type="entry name" value="TPR-like"/>
    <property type="match status" value="1"/>
</dbReference>
<feature type="repeat" description="TPR" evidence="1">
    <location>
        <begin position="73"/>
        <end position="106"/>
    </location>
</feature>
<sequence length="258" mass="29163">MWGLASGLVWGLSACVADKPRDSKDLVTASDQTDADRRAKVRMELAEAYFGRGMNTTALDEVKQAIVAKPTSVEAYNLRGLIYASLNQPQLAEESFRHALRLAPSDLSTMHNYGWFLCQQRRFSEADAQYNTLVAQPELRDASRALLAQGVCQARDFRLADAEKTLSRAYEIDPANPATAVNLSEVLYKEGEFERARFYIRRVNSQDNLVTAQSLWLALRVENRLRQDSQVRVLGNQLRGRFPEAPETLLFEKGRFDE</sequence>
<dbReference type="PANTHER" id="PTHR12558:SF13">
    <property type="entry name" value="CELL DIVISION CYCLE PROTEIN 27 HOMOLOG"/>
    <property type="match status" value="1"/>
</dbReference>
<dbReference type="PANTHER" id="PTHR12558">
    <property type="entry name" value="CELL DIVISION CYCLE 16,23,27"/>
    <property type="match status" value="1"/>
</dbReference>
<evidence type="ECO:0000313" key="2">
    <source>
        <dbReference type="EMBL" id="GAA0753665.1"/>
    </source>
</evidence>
<organism evidence="2 3">
    <name type="scientific">Ideonella azotifigens</name>
    <dbReference type="NCBI Taxonomy" id="513160"/>
    <lineage>
        <taxon>Bacteria</taxon>
        <taxon>Pseudomonadati</taxon>
        <taxon>Pseudomonadota</taxon>
        <taxon>Betaproteobacteria</taxon>
        <taxon>Burkholderiales</taxon>
        <taxon>Sphaerotilaceae</taxon>
        <taxon>Ideonella</taxon>
    </lineage>
</organism>